<reference evidence="1 2" key="1">
    <citation type="journal article" date="2012" name="PLoS Pathog.">
        <title>Diverse lifestyles and strategies of plant pathogenesis encoded in the genomes of eighteen Dothideomycetes fungi.</title>
        <authorList>
            <person name="Ohm R.A."/>
            <person name="Feau N."/>
            <person name="Henrissat B."/>
            <person name="Schoch C.L."/>
            <person name="Horwitz B.A."/>
            <person name="Barry K.W."/>
            <person name="Condon B.J."/>
            <person name="Copeland A.C."/>
            <person name="Dhillon B."/>
            <person name="Glaser F."/>
            <person name="Hesse C.N."/>
            <person name="Kosti I."/>
            <person name="LaButti K."/>
            <person name="Lindquist E.A."/>
            <person name="Lucas S."/>
            <person name="Salamov A.A."/>
            <person name="Bradshaw R.E."/>
            <person name="Ciuffetti L."/>
            <person name="Hamelin R.C."/>
            <person name="Kema G.H.J."/>
            <person name="Lawrence C."/>
            <person name="Scott J.A."/>
            <person name="Spatafora J.W."/>
            <person name="Turgeon B.G."/>
            <person name="de Wit P.J.G.M."/>
            <person name="Zhong S."/>
            <person name="Goodwin S.B."/>
            <person name="Grigoriev I.V."/>
        </authorList>
    </citation>
    <scope>NUCLEOTIDE SEQUENCE [LARGE SCALE GENOMIC DNA]</scope>
    <source>
        <strain evidence="1 2">CIRAD86</strain>
    </source>
</reference>
<name>N1Q5W8_PSEFD</name>
<dbReference type="GeneID" id="19341098"/>
<keyword evidence="2" id="KW-1185">Reference proteome</keyword>
<dbReference type="RefSeq" id="XP_007920356.1">
    <property type="nucleotide sequence ID" value="XM_007922165.1"/>
</dbReference>
<sequence>MGAPDDFPGTVNVKRTLWRLEDEHSPQYCLNFRGEMFRPSQNNFAQMPLTVVCEQKVKCIDWIKPEPGELRVLGNVRTEEAKEAYTERVIEHFKDNYESRADELGKFQDLCQHVGARQGQTVEECKALRPKCTVSQPSNHFGTTPSSRTGSTKTWISRLGSRGIRRHLAARGKPREIPDSLTFMLVNLCKARAGIMYDKELESVQVRAKNLMNSWSDLGGKTPEPTIEVREETVFRLPPCDEDTMGLVADLMKTLDIPDGV</sequence>
<evidence type="ECO:0000313" key="2">
    <source>
        <dbReference type="Proteomes" id="UP000016932"/>
    </source>
</evidence>
<dbReference type="VEuPathDB" id="FungiDB:MYCFIDRAFT_75291"/>
<gene>
    <name evidence="1" type="ORF">MYCFIDRAFT_75291</name>
</gene>
<protein>
    <submittedName>
        <fullName evidence="1">Uncharacterized protein</fullName>
    </submittedName>
</protein>
<evidence type="ECO:0000313" key="1">
    <source>
        <dbReference type="EMBL" id="EME87434.1"/>
    </source>
</evidence>
<dbReference type="HOGENOM" id="CLU_1066071_0_0_1"/>
<dbReference type="EMBL" id="KB446555">
    <property type="protein sequence ID" value="EME87434.1"/>
    <property type="molecule type" value="Genomic_DNA"/>
</dbReference>
<dbReference type="AlphaFoldDB" id="N1Q5W8"/>
<dbReference type="KEGG" id="pfj:MYCFIDRAFT_75291"/>
<dbReference type="Proteomes" id="UP000016932">
    <property type="component" value="Unassembled WGS sequence"/>
</dbReference>
<organism evidence="1 2">
    <name type="scientific">Pseudocercospora fijiensis (strain CIRAD86)</name>
    <name type="common">Black leaf streak disease fungus</name>
    <name type="synonym">Mycosphaerella fijiensis</name>
    <dbReference type="NCBI Taxonomy" id="383855"/>
    <lineage>
        <taxon>Eukaryota</taxon>
        <taxon>Fungi</taxon>
        <taxon>Dikarya</taxon>
        <taxon>Ascomycota</taxon>
        <taxon>Pezizomycotina</taxon>
        <taxon>Dothideomycetes</taxon>
        <taxon>Dothideomycetidae</taxon>
        <taxon>Mycosphaerellales</taxon>
        <taxon>Mycosphaerellaceae</taxon>
        <taxon>Pseudocercospora</taxon>
    </lineage>
</organism>
<proteinExistence type="predicted"/>
<accession>N1Q5W8</accession>